<keyword evidence="5" id="KW-1185">Reference proteome</keyword>
<keyword evidence="1" id="KW-0378">Hydrolase</keyword>
<evidence type="ECO:0000313" key="5">
    <source>
        <dbReference type="Proteomes" id="UP000187455"/>
    </source>
</evidence>
<organism evidence="4 5">
    <name type="scientific">Smittium mucronatum</name>
    <dbReference type="NCBI Taxonomy" id="133383"/>
    <lineage>
        <taxon>Eukaryota</taxon>
        <taxon>Fungi</taxon>
        <taxon>Fungi incertae sedis</taxon>
        <taxon>Zoopagomycota</taxon>
        <taxon>Kickxellomycotina</taxon>
        <taxon>Harpellomycetes</taxon>
        <taxon>Harpellales</taxon>
        <taxon>Legeriomycetaceae</taxon>
        <taxon>Smittium</taxon>
    </lineage>
</organism>
<dbReference type="PROSITE" id="PS51762">
    <property type="entry name" value="GH16_2"/>
    <property type="match status" value="1"/>
</dbReference>
<sequence length="165" mass="18488">MRIDSRCGTDLIYQRKIVTGKYEAKLKIAKGPGVVTAIDFYGQRKDEINIEFLGNSPKSFLSMYFSKGVAIDKAPTSISSNVDLSLDYHIYSVEILTDSINWYLDGKIVRTLKKANSNTFPSLAGDKVIFGVWSYSRFGAAVGKPDYSAGPKVAYMKWIKFTHYT</sequence>
<evidence type="ECO:0000256" key="2">
    <source>
        <dbReference type="ARBA" id="ARBA00023295"/>
    </source>
</evidence>
<dbReference type="Pfam" id="PF00722">
    <property type="entry name" value="Glyco_hydro_16"/>
    <property type="match status" value="1"/>
</dbReference>
<dbReference type="InterPro" id="IPR000757">
    <property type="entry name" value="Beta-glucanase-like"/>
</dbReference>
<evidence type="ECO:0000313" key="4">
    <source>
        <dbReference type="EMBL" id="OLY79250.1"/>
    </source>
</evidence>
<dbReference type="InterPro" id="IPR044791">
    <property type="entry name" value="Beta-glucanase/XTH"/>
</dbReference>
<dbReference type="SUPFAM" id="SSF49899">
    <property type="entry name" value="Concanavalin A-like lectins/glucanases"/>
    <property type="match status" value="1"/>
</dbReference>
<dbReference type="PANTHER" id="PTHR31062">
    <property type="entry name" value="XYLOGLUCAN ENDOTRANSGLUCOSYLASE/HYDROLASE PROTEIN 8-RELATED"/>
    <property type="match status" value="1"/>
</dbReference>
<protein>
    <submittedName>
        <fullName evidence="4">Putative glycosidase CRH1</fullName>
    </submittedName>
</protein>
<dbReference type="AlphaFoldDB" id="A0A1R0GQU0"/>
<dbReference type="Proteomes" id="UP000187455">
    <property type="component" value="Unassembled WGS sequence"/>
</dbReference>
<name>A0A1R0GQU0_9FUNG</name>
<dbReference type="EMBL" id="LSSL01004731">
    <property type="protein sequence ID" value="OLY79250.1"/>
    <property type="molecule type" value="Genomic_DNA"/>
</dbReference>
<reference evidence="4 5" key="1">
    <citation type="journal article" date="2016" name="Mol. Biol. Evol.">
        <title>Genome-Wide Survey of Gut Fungi (Harpellales) Reveals the First Horizontally Transferred Ubiquitin Gene from a Mosquito Host.</title>
        <authorList>
            <person name="Wang Y."/>
            <person name="White M.M."/>
            <person name="Kvist S."/>
            <person name="Moncalvo J.M."/>
        </authorList>
    </citation>
    <scope>NUCLEOTIDE SEQUENCE [LARGE SCALE GENOMIC DNA]</scope>
    <source>
        <strain evidence="4 5">ALG-7-W6</strain>
    </source>
</reference>
<accession>A0A1R0GQU0</accession>
<proteinExistence type="predicted"/>
<evidence type="ECO:0000259" key="3">
    <source>
        <dbReference type="PROSITE" id="PS51762"/>
    </source>
</evidence>
<dbReference type="GO" id="GO:0004553">
    <property type="term" value="F:hydrolase activity, hydrolyzing O-glycosyl compounds"/>
    <property type="evidence" value="ECO:0007669"/>
    <property type="project" value="InterPro"/>
</dbReference>
<gene>
    <name evidence="4" type="ORF">AYI68_g6683</name>
</gene>
<keyword evidence="2 4" id="KW-0326">Glycosidase</keyword>
<dbReference type="OrthoDB" id="4781at2759"/>
<dbReference type="GO" id="GO:0005975">
    <property type="term" value="P:carbohydrate metabolic process"/>
    <property type="evidence" value="ECO:0007669"/>
    <property type="project" value="InterPro"/>
</dbReference>
<feature type="domain" description="GH16" evidence="3">
    <location>
        <begin position="1"/>
        <end position="165"/>
    </location>
</feature>
<dbReference type="InterPro" id="IPR013320">
    <property type="entry name" value="ConA-like_dom_sf"/>
</dbReference>
<comment type="caution">
    <text evidence="4">The sequence shown here is derived from an EMBL/GenBank/DDBJ whole genome shotgun (WGS) entry which is preliminary data.</text>
</comment>
<evidence type="ECO:0000256" key="1">
    <source>
        <dbReference type="ARBA" id="ARBA00022801"/>
    </source>
</evidence>
<dbReference type="Gene3D" id="2.60.120.200">
    <property type="match status" value="1"/>
</dbReference>